<protein>
    <submittedName>
        <fullName evidence="1">Uncharacterized protein</fullName>
    </submittedName>
</protein>
<reference evidence="1 2" key="1">
    <citation type="submission" date="2016-10" db="EMBL/GenBank/DDBJ databases">
        <authorList>
            <person name="de Groot N.N."/>
        </authorList>
    </citation>
    <scope>NUCLEOTIDE SEQUENCE [LARGE SCALE GENOMIC DNA]</scope>
    <source>
        <strain evidence="2">EB21,IBRC-M 10013,KCTC 4048</strain>
    </source>
</reference>
<dbReference type="RefSeq" id="WP_089734367.1">
    <property type="nucleotide sequence ID" value="NZ_FNIA01000014.1"/>
</dbReference>
<name>A0A1G9YEV8_9EURY</name>
<proteinExistence type="predicted"/>
<keyword evidence="2" id="KW-1185">Reference proteome</keyword>
<accession>A0A1G9YEV8</accession>
<gene>
    <name evidence="1" type="ORF">SAMN05192554_1143</name>
</gene>
<dbReference type="Proteomes" id="UP000199370">
    <property type="component" value="Unassembled WGS sequence"/>
</dbReference>
<sequence>MQCEHCSADVEFWVYEQYLSDDGVGAVERSEAVCSECVKEVEPEALDQAHANYEYRIEPDPEAFGMSRIGE</sequence>
<dbReference type="OrthoDB" id="282728at2157"/>
<dbReference type="AlphaFoldDB" id="A0A1G9YEV8"/>
<evidence type="ECO:0000313" key="2">
    <source>
        <dbReference type="Proteomes" id="UP000199370"/>
    </source>
</evidence>
<evidence type="ECO:0000313" key="1">
    <source>
        <dbReference type="EMBL" id="SDN07045.1"/>
    </source>
</evidence>
<dbReference type="EMBL" id="FNIA01000014">
    <property type="protein sequence ID" value="SDN07045.1"/>
    <property type="molecule type" value="Genomic_DNA"/>
</dbReference>
<organism evidence="1 2">
    <name type="scientific">Haloarchaeobius iranensis</name>
    <dbReference type="NCBI Taxonomy" id="996166"/>
    <lineage>
        <taxon>Archaea</taxon>
        <taxon>Methanobacteriati</taxon>
        <taxon>Methanobacteriota</taxon>
        <taxon>Stenosarchaea group</taxon>
        <taxon>Halobacteria</taxon>
        <taxon>Halobacteriales</taxon>
        <taxon>Halorubellaceae</taxon>
        <taxon>Haloarchaeobius</taxon>
    </lineage>
</organism>